<feature type="transmembrane region" description="Helical" evidence="1">
    <location>
        <begin position="51"/>
        <end position="71"/>
    </location>
</feature>
<comment type="caution">
    <text evidence="2">The sequence shown here is derived from an EMBL/GenBank/DDBJ whole genome shotgun (WGS) entry which is preliminary data.</text>
</comment>
<proteinExistence type="predicted"/>
<dbReference type="STRING" id="81479.RA876_07955"/>
<gene>
    <name evidence="2" type="ORF">BLL52_2775</name>
</gene>
<name>A0A1Q8YF54_9BURK</name>
<feature type="transmembrane region" description="Helical" evidence="1">
    <location>
        <begin position="20"/>
        <end position="39"/>
    </location>
</feature>
<dbReference type="RefSeq" id="WP_075586959.1">
    <property type="nucleotide sequence ID" value="NZ_MSYM01000013.1"/>
</dbReference>
<keyword evidence="1" id="KW-0472">Membrane</keyword>
<dbReference type="Proteomes" id="UP000185911">
    <property type="component" value="Unassembled WGS sequence"/>
</dbReference>
<evidence type="ECO:0000313" key="3">
    <source>
        <dbReference type="Proteomes" id="UP000185911"/>
    </source>
</evidence>
<organism evidence="2 3">
    <name type="scientific">Rhodoferax antarcticus ANT.BR</name>
    <dbReference type="NCBI Taxonomy" id="1111071"/>
    <lineage>
        <taxon>Bacteria</taxon>
        <taxon>Pseudomonadati</taxon>
        <taxon>Pseudomonadota</taxon>
        <taxon>Betaproteobacteria</taxon>
        <taxon>Burkholderiales</taxon>
        <taxon>Comamonadaceae</taxon>
        <taxon>Rhodoferax</taxon>
    </lineage>
</organism>
<feature type="transmembrane region" description="Helical" evidence="1">
    <location>
        <begin position="123"/>
        <end position="144"/>
    </location>
</feature>
<evidence type="ECO:0000313" key="2">
    <source>
        <dbReference type="EMBL" id="OLP06539.1"/>
    </source>
</evidence>
<dbReference type="AlphaFoldDB" id="A0A1Q8YF54"/>
<sequence length="228" mass="24867">MSDASNVPPTTVPYVLRVVLSRPAFWGCLLLGMVVGWIVPAQQTQPWLPKLIIGWNVGAGMYLLFCAWQIFGKPRFSARVLAVLQQDGWQLALALALALVLMSLGAIVAQMSQARAYFGPERTGHLVLAGLTWLTAWAFSHTVFALQYAQSYFFAQVHGRPAVLRFADGRTPKYPDFLDVSVGMGVLGRSAAATLVSPAMHRLGMAQRALAVLFNLTLLVLVINAVAW</sequence>
<keyword evidence="1" id="KW-0812">Transmembrane</keyword>
<dbReference type="Pfam" id="PF07077">
    <property type="entry name" value="DUF1345"/>
    <property type="match status" value="1"/>
</dbReference>
<feature type="transmembrane region" description="Helical" evidence="1">
    <location>
        <begin position="209"/>
        <end position="227"/>
    </location>
</feature>
<dbReference type="InterPro" id="IPR009781">
    <property type="entry name" value="DUF1345"/>
</dbReference>
<accession>A0A1Q8YF54</accession>
<feature type="transmembrane region" description="Helical" evidence="1">
    <location>
        <begin position="91"/>
        <end position="111"/>
    </location>
</feature>
<dbReference type="EMBL" id="MSYM01000013">
    <property type="protein sequence ID" value="OLP06539.1"/>
    <property type="molecule type" value="Genomic_DNA"/>
</dbReference>
<keyword evidence="3" id="KW-1185">Reference proteome</keyword>
<reference evidence="2 3" key="1">
    <citation type="submission" date="2017-01" db="EMBL/GenBank/DDBJ databases">
        <title>Genome sequence of Rhodoferax antarcticus ANT.BR, a psychrophilic purple nonsulfur bacterium from an Antarctic microbial mat.</title>
        <authorList>
            <person name="Baker J."/>
            <person name="Riester C."/>
            <person name="Skinner B."/>
            <person name="Newell A."/>
            <person name="Swingley W."/>
            <person name="Madigan M."/>
            <person name="Jung D."/>
            <person name="Asao M."/>
            <person name="Chen M."/>
            <person name="Loughlin P."/>
            <person name="Pan H."/>
            <person name="Lin S."/>
            <person name="Li N."/>
            <person name="Shaw J."/>
            <person name="Prado M."/>
            <person name="Sherman C."/>
            <person name="Li X."/>
            <person name="Tang J."/>
            <person name="Blankenship R."/>
            <person name="Zhao T."/>
            <person name="Touchman J."/>
            <person name="Sattley M."/>
        </authorList>
    </citation>
    <scope>NUCLEOTIDE SEQUENCE [LARGE SCALE GENOMIC DNA]</scope>
    <source>
        <strain evidence="2 3">ANT.BR</strain>
    </source>
</reference>
<evidence type="ECO:0000256" key="1">
    <source>
        <dbReference type="SAM" id="Phobius"/>
    </source>
</evidence>
<protein>
    <submittedName>
        <fullName evidence="2">Putative membrane protein</fullName>
    </submittedName>
</protein>
<keyword evidence="1" id="KW-1133">Transmembrane helix</keyword>